<dbReference type="SUPFAM" id="SSF57701">
    <property type="entry name" value="Zn2/Cys6 DNA-binding domain"/>
    <property type="match status" value="1"/>
</dbReference>
<gene>
    <name evidence="9" type="ORF">CB0940_04005</name>
</gene>
<dbReference type="InterPro" id="IPR051089">
    <property type="entry name" value="prtT"/>
</dbReference>
<dbReference type="PANTHER" id="PTHR31845:SF17">
    <property type="entry name" value="ZN(II)2CYS6 TRANSCRIPTION FACTOR (EUROFUNG)"/>
    <property type="match status" value="1"/>
</dbReference>
<dbReference type="SMART" id="SM00066">
    <property type="entry name" value="GAL4"/>
    <property type="match status" value="1"/>
</dbReference>
<comment type="caution">
    <text evidence="9">The sequence shown here is derived from an EMBL/GenBank/DDBJ whole genome shotgun (WGS) entry which is preliminary data.</text>
</comment>
<feature type="region of interest" description="Disordered" evidence="7">
    <location>
        <begin position="1"/>
        <end position="26"/>
    </location>
</feature>
<dbReference type="GO" id="GO:0008233">
    <property type="term" value="F:peptidase activity"/>
    <property type="evidence" value="ECO:0007669"/>
    <property type="project" value="UniProtKB-KW"/>
</dbReference>
<accession>A0A2G5HNC5</accession>
<organism evidence="9 10">
    <name type="scientific">Cercospora beticola</name>
    <name type="common">Sugarbeet leaf spot fungus</name>
    <dbReference type="NCBI Taxonomy" id="122368"/>
    <lineage>
        <taxon>Eukaryota</taxon>
        <taxon>Fungi</taxon>
        <taxon>Dikarya</taxon>
        <taxon>Ascomycota</taxon>
        <taxon>Pezizomycotina</taxon>
        <taxon>Dothideomycetes</taxon>
        <taxon>Dothideomycetidae</taxon>
        <taxon>Mycosphaerellales</taxon>
        <taxon>Mycosphaerellaceae</taxon>
        <taxon>Cercospora</taxon>
    </lineage>
</organism>
<evidence type="ECO:0000256" key="5">
    <source>
        <dbReference type="ARBA" id="ARBA00023163"/>
    </source>
</evidence>
<evidence type="ECO:0000256" key="4">
    <source>
        <dbReference type="ARBA" id="ARBA00023125"/>
    </source>
</evidence>
<sequence length="662" mass="74014">MAQTVHKFRVDLPSPAPKPATMEGGGSAPAIMALREQFGDRKPPDITRKITACVACRKQKIKCNMRDGQPPCVRCRKRGLSCTVNRSLQMILESDATWKEVMERKIRVLESALGKVANHLSLPEILEEAMDEDEDLGVAEAHHSNVPTPSRTHQTGPSPNTEKHTPHNYDLVMDPDSGPAAIPGSVISPIVTIPGFEQNRAEQDIITRGIIGEKQAQAYLDIYQNRLDHFVYRIIGDRKTLAEVRADSPLLLAAICTVGALHLAAADFEKCYQEFVAIAATQTFSRRNTVDDIRALCIGAFWLSGISWTCIGAAVRISTEVQLHRSIFKALQGERSHYLRTRLYYLVFICDHHFSVAFGRPPMTRQDDSIRAILQFIETEHAVEDDLRLASQVQFWSVGSDIYQTFGVDVERPLDVSAIDPVRRHSISLDRIRADWTQRLHSNRYVGNYPRKGVTMHYHFARLYLFSMAFRGIGKPGFRAPNVAQEIDELANQALLSATAILGTVRDDEEIQGHLNGLPTYFDVMIAFAVVFVLKVSTKYATSLRVDTTEIRGLVADLVVVLNKITTNMHSRHLLVSVAKGAETLLEKTALQDPSRPVPSNAHVTMSQPTFDQSLFDMSGNWNDGVAMDNFFMGELDFLSNGQLLLQNTYQPDLNYSSMPHM</sequence>
<keyword evidence="5" id="KW-0804">Transcription</keyword>
<dbReference type="GO" id="GO:0005634">
    <property type="term" value="C:nucleus"/>
    <property type="evidence" value="ECO:0007669"/>
    <property type="project" value="UniProtKB-SubCell"/>
</dbReference>
<dbReference type="Pfam" id="PF04082">
    <property type="entry name" value="Fungal_trans"/>
    <property type="match status" value="1"/>
</dbReference>
<evidence type="ECO:0000256" key="7">
    <source>
        <dbReference type="SAM" id="MobiDB-lite"/>
    </source>
</evidence>
<evidence type="ECO:0000256" key="1">
    <source>
        <dbReference type="ARBA" id="ARBA00004123"/>
    </source>
</evidence>
<keyword evidence="9" id="KW-0378">Hydrolase</keyword>
<dbReference type="Gene3D" id="4.10.240.10">
    <property type="entry name" value="Zn(2)-C6 fungal-type DNA-binding domain"/>
    <property type="match status" value="1"/>
</dbReference>
<dbReference type="EMBL" id="LKMD01000105">
    <property type="protein sequence ID" value="PIA93692.1"/>
    <property type="molecule type" value="Genomic_DNA"/>
</dbReference>
<dbReference type="OrthoDB" id="4060227at2759"/>
<evidence type="ECO:0000313" key="9">
    <source>
        <dbReference type="EMBL" id="PIA93692.1"/>
    </source>
</evidence>
<keyword evidence="6" id="KW-0539">Nucleus</keyword>
<keyword evidence="4" id="KW-0238">DNA-binding</keyword>
<dbReference type="AlphaFoldDB" id="A0A2G5HNC5"/>
<dbReference type="GO" id="GO:0006351">
    <property type="term" value="P:DNA-templated transcription"/>
    <property type="evidence" value="ECO:0007669"/>
    <property type="project" value="InterPro"/>
</dbReference>
<name>A0A2G5HNC5_CERBT</name>
<dbReference type="SMART" id="SM00906">
    <property type="entry name" value="Fungal_trans"/>
    <property type="match status" value="1"/>
</dbReference>
<reference evidence="9 10" key="1">
    <citation type="submission" date="2015-10" db="EMBL/GenBank/DDBJ databases">
        <title>The cercosporin biosynthetic gene cluster was horizontally transferred to several fungal lineages and shown to be expanded in Cercospora beticola based on microsynteny with recipient genomes.</title>
        <authorList>
            <person name="De Jonge R."/>
            <person name="Ebert M.K."/>
            <person name="Suttle J.C."/>
            <person name="Jurick Ii W.M."/>
            <person name="Secor G.A."/>
            <person name="Thomma B.P."/>
            <person name="Van De Peer Y."/>
            <person name="Bolton M.D."/>
        </authorList>
    </citation>
    <scope>NUCLEOTIDE SEQUENCE [LARGE SCALE GENOMIC DNA]</scope>
    <source>
        <strain evidence="9 10">09-40</strain>
    </source>
</reference>
<feature type="domain" description="Zn(2)-C6 fungal-type" evidence="8">
    <location>
        <begin position="52"/>
        <end position="84"/>
    </location>
</feature>
<dbReference type="InterPro" id="IPR007219">
    <property type="entry name" value="XnlR_reg_dom"/>
</dbReference>
<dbReference type="PROSITE" id="PS50048">
    <property type="entry name" value="ZN2_CY6_FUNGAL_2"/>
    <property type="match status" value="1"/>
</dbReference>
<dbReference type="CDD" id="cd00067">
    <property type="entry name" value="GAL4"/>
    <property type="match status" value="1"/>
</dbReference>
<dbReference type="Pfam" id="PF00172">
    <property type="entry name" value="Zn_clus"/>
    <property type="match status" value="1"/>
</dbReference>
<dbReference type="CDD" id="cd12148">
    <property type="entry name" value="fungal_TF_MHR"/>
    <property type="match status" value="1"/>
</dbReference>
<evidence type="ECO:0000313" key="10">
    <source>
        <dbReference type="Proteomes" id="UP000230605"/>
    </source>
</evidence>
<proteinExistence type="predicted"/>
<protein>
    <submittedName>
        <fullName evidence="9">Transcriptional activator of proteases prtT</fullName>
    </submittedName>
</protein>
<keyword evidence="9" id="KW-0645">Protease</keyword>
<keyword evidence="2" id="KW-0479">Metal-binding</keyword>
<comment type="subcellular location">
    <subcellularLocation>
        <location evidence="1">Nucleus</location>
    </subcellularLocation>
</comment>
<dbReference type="GO" id="GO:0008270">
    <property type="term" value="F:zinc ion binding"/>
    <property type="evidence" value="ECO:0007669"/>
    <property type="project" value="InterPro"/>
</dbReference>
<dbReference type="Proteomes" id="UP000230605">
    <property type="component" value="Chromosome 4"/>
</dbReference>
<dbReference type="InterPro" id="IPR036864">
    <property type="entry name" value="Zn2-C6_fun-type_DNA-bd_sf"/>
</dbReference>
<dbReference type="GO" id="GO:0000981">
    <property type="term" value="F:DNA-binding transcription factor activity, RNA polymerase II-specific"/>
    <property type="evidence" value="ECO:0007669"/>
    <property type="project" value="InterPro"/>
</dbReference>
<dbReference type="PROSITE" id="PS00463">
    <property type="entry name" value="ZN2_CY6_FUNGAL_1"/>
    <property type="match status" value="1"/>
</dbReference>
<dbReference type="GO" id="GO:0006508">
    <property type="term" value="P:proteolysis"/>
    <property type="evidence" value="ECO:0007669"/>
    <property type="project" value="UniProtKB-KW"/>
</dbReference>
<evidence type="ECO:0000259" key="8">
    <source>
        <dbReference type="PROSITE" id="PS50048"/>
    </source>
</evidence>
<evidence type="ECO:0000256" key="2">
    <source>
        <dbReference type="ARBA" id="ARBA00022723"/>
    </source>
</evidence>
<dbReference type="GO" id="GO:0000976">
    <property type="term" value="F:transcription cis-regulatory region binding"/>
    <property type="evidence" value="ECO:0007669"/>
    <property type="project" value="TreeGrafter"/>
</dbReference>
<keyword evidence="3" id="KW-0805">Transcription regulation</keyword>
<evidence type="ECO:0000256" key="3">
    <source>
        <dbReference type="ARBA" id="ARBA00023015"/>
    </source>
</evidence>
<evidence type="ECO:0000256" key="6">
    <source>
        <dbReference type="ARBA" id="ARBA00023242"/>
    </source>
</evidence>
<dbReference type="InterPro" id="IPR001138">
    <property type="entry name" value="Zn2Cys6_DnaBD"/>
</dbReference>
<feature type="compositionally biased region" description="Polar residues" evidence="7">
    <location>
        <begin position="145"/>
        <end position="160"/>
    </location>
</feature>
<dbReference type="PANTHER" id="PTHR31845">
    <property type="entry name" value="FINGER DOMAIN PROTEIN, PUTATIVE-RELATED"/>
    <property type="match status" value="1"/>
</dbReference>
<feature type="region of interest" description="Disordered" evidence="7">
    <location>
        <begin position="142"/>
        <end position="168"/>
    </location>
</feature>